<feature type="binding site" evidence="7">
    <location>
        <position position="24"/>
    </location>
    <ligand>
        <name>substrate</name>
    </ligand>
</feature>
<dbReference type="HAMAP" id="MF_00109">
    <property type="entry name" value="Shikimate_kinase"/>
    <property type="match status" value="1"/>
</dbReference>
<accession>A0ABR4XJI3</accession>
<keyword evidence="7" id="KW-0963">Cytoplasm</keyword>
<dbReference type="PANTHER" id="PTHR21087">
    <property type="entry name" value="SHIKIMATE KINASE"/>
    <property type="match status" value="1"/>
</dbReference>
<comment type="subunit">
    <text evidence="7">Monomer.</text>
</comment>
<dbReference type="Proteomes" id="UP000030101">
    <property type="component" value="Unassembled WGS sequence"/>
</dbReference>
<evidence type="ECO:0000256" key="1">
    <source>
        <dbReference type="ARBA" id="ARBA00022605"/>
    </source>
</evidence>
<feature type="binding site" evidence="7">
    <location>
        <position position="48"/>
    </location>
    <ligand>
        <name>substrate</name>
    </ligand>
</feature>
<proteinExistence type="inferred from homology"/>
<comment type="subcellular location">
    <subcellularLocation>
        <location evidence="7">Cytoplasm</location>
    </subcellularLocation>
</comment>
<dbReference type="InterPro" id="IPR031322">
    <property type="entry name" value="Shikimate/glucono_kinase"/>
</dbReference>
<keyword evidence="3 7" id="KW-0547">Nucleotide-binding</keyword>
<protein>
    <recommendedName>
        <fullName evidence="7">Shikimate kinase</fullName>
        <shortName evidence="7">SK</shortName>
        <ecNumber evidence="7">2.7.1.71</ecNumber>
    </recommendedName>
</protein>
<comment type="similarity">
    <text evidence="7">Belongs to the shikimate kinase family.</text>
</comment>
<comment type="caution">
    <text evidence="8">The sequence shown here is derived from an EMBL/GenBank/DDBJ whole genome shotgun (WGS) entry which is preliminary data.</text>
</comment>
<evidence type="ECO:0000256" key="3">
    <source>
        <dbReference type="ARBA" id="ARBA00022741"/>
    </source>
</evidence>
<gene>
    <name evidence="7" type="primary">aroK</name>
    <name evidence="8" type="ORF">HQ43_07190</name>
</gene>
<keyword evidence="7" id="KW-0479">Metal-binding</keyword>
<keyword evidence="9" id="KW-1185">Reference proteome</keyword>
<feature type="binding site" evidence="7">
    <location>
        <begin position="2"/>
        <end position="7"/>
    </location>
    <ligand>
        <name>ATP</name>
        <dbReference type="ChEBI" id="CHEBI:30616"/>
    </ligand>
</feature>
<evidence type="ECO:0000256" key="4">
    <source>
        <dbReference type="ARBA" id="ARBA00022777"/>
    </source>
</evidence>
<evidence type="ECO:0000256" key="7">
    <source>
        <dbReference type="HAMAP-Rule" id="MF_00109"/>
    </source>
</evidence>
<comment type="cofactor">
    <cofactor evidence="7">
        <name>Mg(2+)</name>
        <dbReference type="ChEBI" id="CHEBI:18420"/>
    </cofactor>
    <text evidence="7">Binds 1 Mg(2+) ion per subunit.</text>
</comment>
<dbReference type="InterPro" id="IPR000623">
    <property type="entry name" value="Shikimate_kinase/TSH1"/>
</dbReference>
<dbReference type="EC" id="2.7.1.71" evidence="7"/>
<keyword evidence="4 7" id="KW-0418">Kinase</keyword>
<keyword evidence="1 7" id="KW-0028">Amino-acid biosynthesis</keyword>
<feature type="binding site" evidence="7">
    <location>
        <position position="131"/>
    </location>
    <ligand>
        <name>substrate</name>
    </ligand>
</feature>
<evidence type="ECO:0000256" key="6">
    <source>
        <dbReference type="ARBA" id="ARBA00023141"/>
    </source>
</evidence>
<feature type="binding site" evidence="7">
    <location>
        <position position="6"/>
    </location>
    <ligand>
        <name>Mg(2+)</name>
        <dbReference type="ChEBI" id="CHEBI:18420"/>
    </ligand>
</feature>
<evidence type="ECO:0000256" key="2">
    <source>
        <dbReference type="ARBA" id="ARBA00022679"/>
    </source>
</evidence>
<feature type="binding site" evidence="7">
    <location>
        <position position="70"/>
    </location>
    <ligand>
        <name>substrate</name>
    </ligand>
</feature>
<organism evidence="8 9">
    <name type="scientific">Porphyromonas canoris</name>
    <dbReference type="NCBI Taxonomy" id="36875"/>
    <lineage>
        <taxon>Bacteria</taxon>
        <taxon>Pseudomonadati</taxon>
        <taxon>Bacteroidota</taxon>
        <taxon>Bacteroidia</taxon>
        <taxon>Bacteroidales</taxon>
        <taxon>Porphyromonadaceae</taxon>
        <taxon>Porphyromonas</taxon>
    </lineage>
</organism>
<keyword evidence="2 7" id="KW-0808">Transferase</keyword>
<keyword evidence="7" id="KW-0460">Magnesium</keyword>
<evidence type="ECO:0000313" key="9">
    <source>
        <dbReference type="Proteomes" id="UP000030101"/>
    </source>
</evidence>
<name>A0ABR4XJI3_9PORP</name>
<sequence>MAVGKSTLGRVLAEKLSYRFMDTDLLLENRFRTTISDLITSHGETYFREREYAIVQEVMAHECSVIATGGGAPCYKDCMKQLMDNGVVVYLECPLDILSARLYRYRHTRPAVALKTAEEIALFVKEKLALREPAYLQAKYRVDVGKLETAEEVQECAEQILKLYHREIANRE</sequence>
<reference evidence="8 9" key="1">
    <citation type="submission" date="2014-08" db="EMBL/GenBank/DDBJ databases">
        <title>Porphyromonas canoris strain:OH2762 Genome sequencing.</title>
        <authorList>
            <person name="Wallis C."/>
            <person name="Deusch O."/>
            <person name="O'Flynn C."/>
            <person name="Davis I."/>
            <person name="Jospin G."/>
            <person name="Darling A.E."/>
            <person name="Coil D.A."/>
            <person name="Alexiev A."/>
            <person name="Horsfall A."/>
            <person name="Kirkwood N."/>
            <person name="Harris S."/>
            <person name="Eisen J.A."/>
        </authorList>
    </citation>
    <scope>NUCLEOTIDE SEQUENCE [LARGE SCALE GENOMIC DNA]</scope>
    <source>
        <strain evidence="9">COT-108 OH2762</strain>
    </source>
</reference>
<dbReference type="EMBL" id="JQZV01000013">
    <property type="protein sequence ID" value="KGN91853.1"/>
    <property type="molecule type" value="Genomic_DNA"/>
</dbReference>
<comment type="catalytic activity">
    <reaction evidence="7">
        <text>shikimate + ATP = 3-phosphoshikimate + ADP + H(+)</text>
        <dbReference type="Rhea" id="RHEA:13121"/>
        <dbReference type="ChEBI" id="CHEBI:15378"/>
        <dbReference type="ChEBI" id="CHEBI:30616"/>
        <dbReference type="ChEBI" id="CHEBI:36208"/>
        <dbReference type="ChEBI" id="CHEBI:145989"/>
        <dbReference type="ChEBI" id="CHEBI:456216"/>
        <dbReference type="EC" id="2.7.1.71"/>
    </reaction>
</comment>
<feature type="binding site" evidence="7">
    <location>
        <position position="109"/>
    </location>
    <ligand>
        <name>ATP</name>
        <dbReference type="ChEBI" id="CHEBI:30616"/>
    </ligand>
</feature>
<dbReference type="PRINTS" id="PR01100">
    <property type="entry name" value="SHIKIMTKNASE"/>
</dbReference>
<keyword evidence="5 7" id="KW-0067">ATP-binding</keyword>
<dbReference type="PANTHER" id="PTHR21087:SF16">
    <property type="entry name" value="SHIKIMATE KINASE 1, CHLOROPLASTIC"/>
    <property type="match status" value="1"/>
</dbReference>
<dbReference type="Pfam" id="PF01202">
    <property type="entry name" value="SKI"/>
    <property type="match status" value="1"/>
</dbReference>
<comment type="caution">
    <text evidence="7">Lacks conserved residue(s) required for the propagation of feature annotation.</text>
</comment>
<dbReference type="Gene3D" id="3.40.50.300">
    <property type="entry name" value="P-loop containing nucleotide triphosphate hydrolases"/>
    <property type="match status" value="1"/>
</dbReference>
<evidence type="ECO:0000313" key="8">
    <source>
        <dbReference type="EMBL" id="KGN91853.1"/>
    </source>
</evidence>
<dbReference type="SUPFAM" id="SSF52540">
    <property type="entry name" value="P-loop containing nucleoside triphosphate hydrolases"/>
    <property type="match status" value="1"/>
</dbReference>
<comment type="function">
    <text evidence="7">Catalyzes the specific phosphorylation of the 3-hydroxyl group of shikimic acid using ATP as a cosubstrate.</text>
</comment>
<keyword evidence="6 7" id="KW-0057">Aromatic amino acid biosynthesis</keyword>
<comment type="pathway">
    <text evidence="7">Metabolic intermediate biosynthesis; chorismate biosynthesis; chorismate from D-erythrose 4-phosphate and phosphoenolpyruvate: step 5/7.</text>
</comment>
<dbReference type="CDD" id="cd00464">
    <property type="entry name" value="SK"/>
    <property type="match status" value="1"/>
</dbReference>
<evidence type="ECO:0000256" key="5">
    <source>
        <dbReference type="ARBA" id="ARBA00022840"/>
    </source>
</evidence>
<dbReference type="InterPro" id="IPR027417">
    <property type="entry name" value="P-loop_NTPase"/>
</dbReference>